<dbReference type="InterPro" id="IPR008875">
    <property type="entry name" value="TraX"/>
</dbReference>
<dbReference type="Pfam" id="PF05857">
    <property type="entry name" value="TraX"/>
    <property type="match status" value="1"/>
</dbReference>
<feature type="transmembrane region" description="Helical" evidence="1">
    <location>
        <begin position="251"/>
        <end position="270"/>
    </location>
</feature>
<sequence>MTKNNIGLTGNQIKLIGILMMTLNHLSILFFGVMDKFPILERISSIAGPAVSFTFIYLSAEGYFYTRNKKRYLCNLMVGFWIVELAKFLLTAFLPLSQGMKEMMFFNIFGGIFQAVFCMYLFDHLKSAALEKKWLKVFGFSAAIIMILTSAFLFIILVDISLTFSLILNSILPIVVEGAPLLPLFGLLLHITRDKKWLQGLIAGLIILPDALPDLINNGISGDYWPSLLFFIFFFLYNGKRGKGPNKYFFYAYYPAHIVLFIILNTFVISKMF</sequence>
<dbReference type="RefSeq" id="WP_126809370.1">
    <property type="nucleotide sequence ID" value="NZ_NGKA01000012.1"/>
</dbReference>
<accession>A0A430ASL2</accession>
<keyword evidence="1" id="KW-0472">Membrane</keyword>
<keyword evidence="1" id="KW-1133">Transmembrane helix</keyword>
<feature type="transmembrane region" description="Helical" evidence="1">
    <location>
        <begin position="39"/>
        <end position="60"/>
    </location>
</feature>
<keyword evidence="1" id="KW-0812">Transmembrane</keyword>
<feature type="transmembrane region" description="Helical" evidence="1">
    <location>
        <begin position="134"/>
        <end position="158"/>
    </location>
</feature>
<reference evidence="2 3" key="1">
    <citation type="submission" date="2017-05" db="EMBL/GenBank/DDBJ databases">
        <title>Vagococcus spp. assemblies.</title>
        <authorList>
            <person name="Gulvik C.A."/>
        </authorList>
    </citation>
    <scope>NUCLEOTIDE SEQUENCE [LARGE SCALE GENOMIC DNA]</scope>
    <source>
        <strain evidence="2 3">CCUG 51432</strain>
    </source>
</reference>
<evidence type="ECO:0000313" key="3">
    <source>
        <dbReference type="Proteomes" id="UP000287605"/>
    </source>
</evidence>
<gene>
    <name evidence="2" type="ORF">CBF29_08790</name>
</gene>
<feature type="transmembrane region" description="Helical" evidence="1">
    <location>
        <begin position="72"/>
        <end position="97"/>
    </location>
</feature>
<organism evidence="2 3">
    <name type="scientific">Vagococcus elongatus</name>
    <dbReference type="NCBI Taxonomy" id="180344"/>
    <lineage>
        <taxon>Bacteria</taxon>
        <taxon>Bacillati</taxon>
        <taxon>Bacillota</taxon>
        <taxon>Bacilli</taxon>
        <taxon>Lactobacillales</taxon>
        <taxon>Enterococcaceae</taxon>
        <taxon>Vagococcus</taxon>
    </lineage>
</organism>
<protein>
    <recommendedName>
        <fullName evidence="4">Conjugal transfer protein TraX</fullName>
    </recommendedName>
</protein>
<dbReference type="OrthoDB" id="9781069at2"/>
<evidence type="ECO:0000256" key="1">
    <source>
        <dbReference type="SAM" id="Phobius"/>
    </source>
</evidence>
<feature type="transmembrane region" description="Helical" evidence="1">
    <location>
        <begin position="164"/>
        <end position="185"/>
    </location>
</feature>
<evidence type="ECO:0000313" key="2">
    <source>
        <dbReference type="EMBL" id="RSU11048.1"/>
    </source>
</evidence>
<feature type="transmembrane region" description="Helical" evidence="1">
    <location>
        <begin position="103"/>
        <end position="122"/>
    </location>
</feature>
<evidence type="ECO:0008006" key="4">
    <source>
        <dbReference type="Google" id="ProtNLM"/>
    </source>
</evidence>
<dbReference type="Proteomes" id="UP000287605">
    <property type="component" value="Unassembled WGS sequence"/>
</dbReference>
<comment type="caution">
    <text evidence="2">The sequence shown here is derived from an EMBL/GenBank/DDBJ whole genome shotgun (WGS) entry which is preliminary data.</text>
</comment>
<dbReference type="EMBL" id="NGKA01000012">
    <property type="protein sequence ID" value="RSU11048.1"/>
    <property type="molecule type" value="Genomic_DNA"/>
</dbReference>
<keyword evidence="3" id="KW-1185">Reference proteome</keyword>
<proteinExistence type="predicted"/>
<name>A0A430ASL2_9ENTE</name>
<dbReference type="AlphaFoldDB" id="A0A430ASL2"/>
<feature type="transmembrane region" description="Helical" evidence="1">
    <location>
        <begin position="12"/>
        <end position="33"/>
    </location>
</feature>